<organism evidence="1 2">
    <name type="scientific">Cytophaga hutchinsonii (strain ATCC 33406 / DSM 1761 / CIP 103989 / NBRC 15051 / NCIMB 9469 / D465)</name>
    <dbReference type="NCBI Taxonomy" id="269798"/>
    <lineage>
        <taxon>Bacteria</taxon>
        <taxon>Pseudomonadati</taxon>
        <taxon>Bacteroidota</taxon>
        <taxon>Cytophagia</taxon>
        <taxon>Cytophagales</taxon>
        <taxon>Cytophagaceae</taxon>
        <taxon>Cytophaga</taxon>
    </lineage>
</organism>
<evidence type="ECO:0000313" key="2">
    <source>
        <dbReference type="Proteomes" id="UP000001822"/>
    </source>
</evidence>
<accession>A0A6N4SWY8</accession>
<dbReference type="RefSeq" id="WP_011587119.1">
    <property type="nucleotide sequence ID" value="NC_008255.1"/>
</dbReference>
<sequence>MKNIIVLTVLFISSAFVSIKSSAQTGSEGFLIIKTFESIDMRLNKIIVTEKGKKIEEIDLSRTNALVAAESNQILINNMQDKYKGKGYKLVVVSSGSQIIGSPTDVLMTTYVFERQ</sequence>
<dbReference type="KEGG" id="chu:CHU_3782"/>
<dbReference type="Proteomes" id="UP000001822">
    <property type="component" value="Chromosome"/>
</dbReference>
<gene>
    <name evidence="1" type="ordered locus">CHU_3782</name>
</gene>
<reference evidence="1 2" key="1">
    <citation type="journal article" date="2007" name="Appl. Environ. Microbiol.">
        <title>Genome sequence of the cellulolytic gliding bacterium Cytophaga hutchinsonii.</title>
        <authorList>
            <person name="Xie G."/>
            <person name="Bruce D.C."/>
            <person name="Challacombe J.F."/>
            <person name="Chertkov O."/>
            <person name="Detter J.C."/>
            <person name="Gilna P."/>
            <person name="Han C.S."/>
            <person name="Lucas S."/>
            <person name="Misra M."/>
            <person name="Myers G.L."/>
            <person name="Richardson P."/>
            <person name="Tapia R."/>
            <person name="Thayer N."/>
            <person name="Thompson L.S."/>
            <person name="Brettin T.S."/>
            <person name="Henrissat B."/>
            <person name="Wilson D.B."/>
            <person name="McBride M.J."/>
        </authorList>
    </citation>
    <scope>NUCLEOTIDE SEQUENCE [LARGE SCALE GENOMIC DNA]</scope>
    <source>
        <strain evidence="2">ATCC 33406 / DSM 1761 / CIP 103989 / NBRC 15051 / NCIMB 9469 / D465</strain>
    </source>
</reference>
<keyword evidence="2" id="KW-1185">Reference proteome</keyword>
<dbReference type="AlphaFoldDB" id="A0A6N4SWY8"/>
<name>A0A6N4SWY8_CYTH3</name>
<dbReference type="EMBL" id="CP000383">
    <property type="protein sequence ID" value="ABG61014.1"/>
    <property type="molecule type" value="Genomic_DNA"/>
</dbReference>
<proteinExistence type="predicted"/>
<evidence type="ECO:0000313" key="1">
    <source>
        <dbReference type="EMBL" id="ABG61014.1"/>
    </source>
</evidence>
<protein>
    <submittedName>
        <fullName evidence="1">Uncharacterized protein</fullName>
    </submittedName>
</protein>